<evidence type="ECO:0000313" key="3">
    <source>
        <dbReference type="Proteomes" id="UP000242525"/>
    </source>
</evidence>
<proteinExistence type="predicted"/>
<sequence length="135" mass="15292">MSTQHFAPPPTAPSKKPFFPGFCTPNDSIDHSDDDSDDELETQHQQRKPRSFFKSIHDQIRESENNSENNSDDEDTYAIKTPKSPPIPIKKSKSSTSLLLKQPPVKKKSASQKYLLSKAIEKAQLSILLRELQEL</sequence>
<evidence type="ECO:0000256" key="1">
    <source>
        <dbReference type="SAM" id="MobiDB-lite"/>
    </source>
</evidence>
<dbReference type="AlphaFoldDB" id="A0A0J9XHK9"/>
<protein>
    <submittedName>
        <fullName evidence="2">Uncharacterized protein</fullName>
    </submittedName>
</protein>
<feature type="region of interest" description="Disordered" evidence="1">
    <location>
        <begin position="1"/>
        <end position="104"/>
    </location>
</feature>
<reference evidence="2" key="1">
    <citation type="submission" date="2014-03" db="EMBL/GenBank/DDBJ databases">
        <authorList>
            <person name="Casaregola S."/>
        </authorList>
    </citation>
    <scope>NUCLEOTIDE SEQUENCE [LARGE SCALE GENOMIC DNA]</scope>
    <source>
        <strain evidence="2">CLIB 918</strain>
    </source>
</reference>
<feature type="compositionally biased region" description="Basic and acidic residues" evidence="1">
    <location>
        <begin position="55"/>
        <end position="64"/>
    </location>
</feature>
<evidence type="ECO:0000313" key="2">
    <source>
        <dbReference type="EMBL" id="CDO56775.1"/>
    </source>
</evidence>
<accession>A0A0J9XHK9</accession>
<dbReference type="EMBL" id="CCBN010000016">
    <property type="protein sequence ID" value="CDO56775.1"/>
    <property type="molecule type" value="Genomic_DNA"/>
</dbReference>
<comment type="caution">
    <text evidence="2">The sequence shown here is derived from an EMBL/GenBank/DDBJ whole genome shotgun (WGS) entry which is preliminary data.</text>
</comment>
<dbReference type="Proteomes" id="UP000242525">
    <property type="component" value="Unassembled WGS sequence"/>
</dbReference>
<name>A0A0J9XHK9_GEOCN</name>
<gene>
    <name evidence="2" type="ORF">BN980_GECA16s02947g</name>
</gene>
<organism evidence="2 3">
    <name type="scientific">Geotrichum candidum</name>
    <name type="common">Oospora lactis</name>
    <name type="synonym">Dipodascus geotrichum</name>
    <dbReference type="NCBI Taxonomy" id="1173061"/>
    <lineage>
        <taxon>Eukaryota</taxon>
        <taxon>Fungi</taxon>
        <taxon>Dikarya</taxon>
        <taxon>Ascomycota</taxon>
        <taxon>Saccharomycotina</taxon>
        <taxon>Dipodascomycetes</taxon>
        <taxon>Dipodascales</taxon>
        <taxon>Dipodascaceae</taxon>
        <taxon>Geotrichum</taxon>
    </lineage>
</organism>
<feature type="compositionally biased region" description="Low complexity" evidence="1">
    <location>
        <begin position="94"/>
        <end position="103"/>
    </location>
</feature>
<keyword evidence="3" id="KW-1185">Reference proteome</keyword>